<keyword evidence="1" id="KW-0812">Transmembrane</keyword>
<sequence>MYAIAFVASLVAAAWLGFEVRAWNSDRSKRPVRMVAAAIALFVASSVAGADNAGVSLAMRALGLGAMFAAVAGGWVVRGLIAGRSDS</sequence>
<dbReference type="AlphaFoldDB" id="A0A542SQB9"/>
<keyword evidence="3" id="KW-1185">Reference proteome</keyword>
<gene>
    <name evidence="2" type="ORF">FB389_1497</name>
</gene>
<feature type="transmembrane region" description="Helical" evidence="1">
    <location>
        <begin position="32"/>
        <end position="50"/>
    </location>
</feature>
<evidence type="ECO:0000313" key="3">
    <source>
        <dbReference type="Proteomes" id="UP000316181"/>
    </source>
</evidence>
<dbReference type="EMBL" id="VFNV01000001">
    <property type="protein sequence ID" value="TQK76806.1"/>
    <property type="molecule type" value="Genomic_DNA"/>
</dbReference>
<protein>
    <submittedName>
        <fullName evidence="2">Uncharacterized protein</fullName>
    </submittedName>
</protein>
<comment type="caution">
    <text evidence="2">The sequence shown here is derived from an EMBL/GenBank/DDBJ whole genome shotgun (WGS) entry which is preliminary data.</text>
</comment>
<evidence type="ECO:0000256" key="1">
    <source>
        <dbReference type="SAM" id="Phobius"/>
    </source>
</evidence>
<proteinExistence type="predicted"/>
<reference evidence="2 3" key="1">
    <citation type="submission" date="2019-06" db="EMBL/GenBank/DDBJ databases">
        <title>Sequencing the genomes of 1000 actinobacteria strains.</title>
        <authorList>
            <person name="Klenk H.-P."/>
        </authorList>
    </citation>
    <scope>NUCLEOTIDE SEQUENCE [LARGE SCALE GENOMIC DNA]</scope>
    <source>
        <strain evidence="2 3">DSM 10596</strain>
    </source>
</reference>
<accession>A0A542SQB9</accession>
<dbReference type="Proteomes" id="UP000316181">
    <property type="component" value="Unassembled WGS sequence"/>
</dbReference>
<dbReference type="RefSeq" id="WP_142112330.1">
    <property type="nucleotide sequence ID" value="NZ_BAAATB010000010.1"/>
</dbReference>
<keyword evidence="1" id="KW-1133">Transmembrane helix</keyword>
<feature type="transmembrane region" description="Helical" evidence="1">
    <location>
        <begin position="62"/>
        <end position="81"/>
    </location>
</feature>
<organism evidence="2 3">
    <name type="scientific">Rarobacter incanus</name>
    <dbReference type="NCBI Taxonomy" id="153494"/>
    <lineage>
        <taxon>Bacteria</taxon>
        <taxon>Bacillati</taxon>
        <taxon>Actinomycetota</taxon>
        <taxon>Actinomycetes</taxon>
        <taxon>Micrococcales</taxon>
        <taxon>Rarobacteraceae</taxon>
        <taxon>Rarobacter</taxon>
    </lineage>
</organism>
<keyword evidence="1" id="KW-0472">Membrane</keyword>
<name>A0A542SQB9_9MICO</name>
<evidence type="ECO:0000313" key="2">
    <source>
        <dbReference type="EMBL" id="TQK76806.1"/>
    </source>
</evidence>